<dbReference type="Pfam" id="PF21021">
    <property type="entry name" value="FAF1"/>
    <property type="match status" value="1"/>
</dbReference>
<dbReference type="AlphaFoldDB" id="A0A914WM01"/>
<accession>A0A914WM01</accession>
<dbReference type="SUPFAM" id="SSF52833">
    <property type="entry name" value="Thioredoxin-like"/>
    <property type="match status" value="1"/>
</dbReference>
<feature type="coiled-coil region" evidence="1">
    <location>
        <begin position="381"/>
        <end position="442"/>
    </location>
</feature>
<dbReference type="PROSITE" id="PS50033">
    <property type="entry name" value="UBX"/>
    <property type="match status" value="1"/>
</dbReference>
<dbReference type="GO" id="GO:0043130">
    <property type="term" value="F:ubiquitin binding"/>
    <property type="evidence" value="ECO:0007669"/>
    <property type="project" value="TreeGrafter"/>
</dbReference>
<dbReference type="Gene3D" id="1.10.8.10">
    <property type="entry name" value="DNA helicase RuvA subunit, C-terminal domain"/>
    <property type="match status" value="1"/>
</dbReference>
<keyword evidence="1" id="KW-0175">Coiled coil</keyword>
<organism evidence="4 5">
    <name type="scientific">Plectus sambesii</name>
    <dbReference type="NCBI Taxonomy" id="2011161"/>
    <lineage>
        <taxon>Eukaryota</taxon>
        <taxon>Metazoa</taxon>
        <taxon>Ecdysozoa</taxon>
        <taxon>Nematoda</taxon>
        <taxon>Chromadorea</taxon>
        <taxon>Plectida</taxon>
        <taxon>Plectina</taxon>
        <taxon>Plectoidea</taxon>
        <taxon>Plectidae</taxon>
        <taxon>Plectus</taxon>
    </lineage>
</organism>
<evidence type="ECO:0000313" key="4">
    <source>
        <dbReference type="Proteomes" id="UP000887566"/>
    </source>
</evidence>
<feature type="region of interest" description="Disordered" evidence="2">
    <location>
        <begin position="73"/>
        <end position="102"/>
    </location>
</feature>
<reference evidence="5" key="1">
    <citation type="submission" date="2022-11" db="UniProtKB">
        <authorList>
            <consortium name="WormBaseParasite"/>
        </authorList>
    </citation>
    <scope>IDENTIFICATION</scope>
</reference>
<dbReference type="Gene3D" id="3.40.30.10">
    <property type="entry name" value="Glutaredoxin"/>
    <property type="match status" value="1"/>
</dbReference>
<dbReference type="Pfam" id="PF14555">
    <property type="entry name" value="UBA_4"/>
    <property type="match status" value="1"/>
</dbReference>
<dbReference type="GO" id="GO:0005634">
    <property type="term" value="C:nucleus"/>
    <property type="evidence" value="ECO:0007669"/>
    <property type="project" value="TreeGrafter"/>
</dbReference>
<dbReference type="InterPro" id="IPR049483">
    <property type="entry name" value="FAF1_2-like_UAS"/>
</dbReference>
<dbReference type="InterPro" id="IPR006577">
    <property type="entry name" value="UAS"/>
</dbReference>
<dbReference type="PANTHER" id="PTHR23322">
    <property type="entry name" value="FAS-ASSOCIATED PROTEIN"/>
    <property type="match status" value="1"/>
</dbReference>
<dbReference type="SMART" id="SM00594">
    <property type="entry name" value="UAS"/>
    <property type="match status" value="1"/>
</dbReference>
<protein>
    <submittedName>
        <fullName evidence="5">UBX domain-containing protein</fullName>
    </submittedName>
</protein>
<dbReference type="InterPro" id="IPR029071">
    <property type="entry name" value="Ubiquitin-like_domsf"/>
</dbReference>
<dbReference type="Gene3D" id="3.10.20.90">
    <property type="entry name" value="Phosphatidylinositol 3-kinase Catalytic Subunit, Chain A, domain 1"/>
    <property type="match status" value="1"/>
</dbReference>
<keyword evidence="4" id="KW-1185">Reference proteome</keyword>
<dbReference type="SUPFAM" id="SSF54236">
    <property type="entry name" value="Ubiquitin-like"/>
    <property type="match status" value="1"/>
</dbReference>
<dbReference type="PANTHER" id="PTHR23322:SF96">
    <property type="entry name" value="FAS-ASSOCIATED FACTOR 1"/>
    <property type="match status" value="1"/>
</dbReference>
<sequence length="540" mass="60890">MAEGEDRNEILRSFQEIANVEDMDEALATLESVQWDLHRAIDARMSNSVHLPAEDGDQQLLADYDVPAHHVALQGSDDDEDGEATPPLRHVAKKKQKKETAARVDLMQNPWRALDLNDDLQPTAGPSFRLSDCAPPKSILRSAASGSLQVNGSQKPASSASAADYFQLVSEDSDEDDGVADPHNSSHLTGDYDDLVDVEPPSRTDDRVPLIPTDFSSVEEAMQNFCAVFEARYGHNRPNFYMGSLDAAIREAFESPGRPTAERRPLLVYLHNDDSVASNVFAQNVLATDPVASLVKAQFVTWAWDVTQPENRAKLLEWLGLLNVREIRATMESIQKDRYPLVAVLIREKNQLMVSDVIYGTDNPEAAIEKLMVGLTQYQDIKATEQEEERQRIERENFRQEQAAEYQKALNEDRAKQAEAERKVAEQRADEERRVLEQKEKEELQAQLLASLPAEPSATTADVATVRIRMPTGEQILRRFSMSEPLRHLSVFVASKGFPSSHYRLWTSDVPKRDLETMDQSKTLTELKWPIREQLTLEEK</sequence>
<proteinExistence type="predicted"/>
<dbReference type="InterPro" id="IPR036249">
    <property type="entry name" value="Thioredoxin-like_sf"/>
</dbReference>
<dbReference type="InterPro" id="IPR001012">
    <property type="entry name" value="UBX_dom"/>
</dbReference>
<dbReference type="GO" id="GO:0005783">
    <property type="term" value="C:endoplasmic reticulum"/>
    <property type="evidence" value="ECO:0007669"/>
    <property type="project" value="TreeGrafter"/>
</dbReference>
<name>A0A914WM01_9BILA</name>
<dbReference type="InterPro" id="IPR050730">
    <property type="entry name" value="UBX_domain-protein"/>
</dbReference>
<dbReference type="Proteomes" id="UP000887566">
    <property type="component" value="Unplaced"/>
</dbReference>
<feature type="region of interest" description="Disordered" evidence="2">
    <location>
        <begin position="172"/>
        <end position="208"/>
    </location>
</feature>
<evidence type="ECO:0000256" key="2">
    <source>
        <dbReference type="SAM" id="MobiDB-lite"/>
    </source>
</evidence>
<dbReference type="SMART" id="SM00166">
    <property type="entry name" value="UBX"/>
    <property type="match status" value="1"/>
</dbReference>
<feature type="domain" description="UBX" evidence="3">
    <location>
        <begin position="459"/>
        <end position="537"/>
    </location>
</feature>
<evidence type="ECO:0000256" key="1">
    <source>
        <dbReference type="SAM" id="Coils"/>
    </source>
</evidence>
<evidence type="ECO:0000313" key="5">
    <source>
        <dbReference type="WBParaSite" id="PSAMB.scaffold453size50517.g5958.t1"/>
    </source>
</evidence>
<dbReference type="Pfam" id="PF00789">
    <property type="entry name" value="UBX"/>
    <property type="match status" value="1"/>
</dbReference>
<evidence type="ECO:0000259" key="3">
    <source>
        <dbReference type="PROSITE" id="PS50033"/>
    </source>
</evidence>
<dbReference type="GO" id="GO:0036503">
    <property type="term" value="P:ERAD pathway"/>
    <property type="evidence" value="ECO:0007669"/>
    <property type="project" value="TreeGrafter"/>
</dbReference>
<dbReference type="WBParaSite" id="PSAMB.scaffold453size50517.g5958.t1">
    <property type="protein sequence ID" value="PSAMB.scaffold453size50517.g5958.t1"/>
    <property type="gene ID" value="PSAMB.scaffold453size50517.g5958"/>
</dbReference>